<feature type="region of interest" description="Disordered" evidence="1">
    <location>
        <begin position="33"/>
        <end position="90"/>
    </location>
</feature>
<sequence>MAYPSRPRHTAGDQDDAMQRYMLLSSQQEVMRRRLSLQLPSSAPMTAQSPEFQSLTSPTSSRASFTPSWSPEPSYTSPQPMSAYPIPTQPGVAHRHRYTIDSLPSEDSREACKVNQQIKATLTELLNTESVRSDEKYRAWIQERLMDAEHNIRKQRRRRSSIDREIADNIAGSL</sequence>
<dbReference type="AlphaFoldDB" id="A0A6A5Z710"/>
<evidence type="ECO:0000313" key="3">
    <source>
        <dbReference type="Proteomes" id="UP000799770"/>
    </source>
</evidence>
<dbReference type="EMBL" id="ML977323">
    <property type="protein sequence ID" value="KAF2115279.1"/>
    <property type="molecule type" value="Genomic_DNA"/>
</dbReference>
<reference evidence="2" key="1">
    <citation type="journal article" date="2020" name="Stud. Mycol.">
        <title>101 Dothideomycetes genomes: a test case for predicting lifestyles and emergence of pathogens.</title>
        <authorList>
            <person name="Haridas S."/>
            <person name="Albert R."/>
            <person name="Binder M."/>
            <person name="Bloem J."/>
            <person name="Labutti K."/>
            <person name="Salamov A."/>
            <person name="Andreopoulos B."/>
            <person name="Baker S."/>
            <person name="Barry K."/>
            <person name="Bills G."/>
            <person name="Bluhm B."/>
            <person name="Cannon C."/>
            <person name="Castanera R."/>
            <person name="Culley D."/>
            <person name="Daum C."/>
            <person name="Ezra D."/>
            <person name="Gonzalez J."/>
            <person name="Henrissat B."/>
            <person name="Kuo A."/>
            <person name="Liang C."/>
            <person name="Lipzen A."/>
            <person name="Lutzoni F."/>
            <person name="Magnuson J."/>
            <person name="Mondo S."/>
            <person name="Nolan M."/>
            <person name="Ohm R."/>
            <person name="Pangilinan J."/>
            <person name="Park H.-J."/>
            <person name="Ramirez L."/>
            <person name="Alfaro M."/>
            <person name="Sun H."/>
            <person name="Tritt A."/>
            <person name="Yoshinaga Y."/>
            <person name="Zwiers L.-H."/>
            <person name="Turgeon B."/>
            <person name="Goodwin S."/>
            <person name="Spatafora J."/>
            <person name="Crous P."/>
            <person name="Grigoriev I."/>
        </authorList>
    </citation>
    <scope>NUCLEOTIDE SEQUENCE</scope>
    <source>
        <strain evidence="2">CBS 627.86</strain>
    </source>
</reference>
<accession>A0A6A5Z710</accession>
<dbReference type="OrthoDB" id="4509729at2759"/>
<evidence type="ECO:0000256" key="1">
    <source>
        <dbReference type="SAM" id="MobiDB-lite"/>
    </source>
</evidence>
<proteinExistence type="predicted"/>
<feature type="compositionally biased region" description="Polar residues" evidence="1">
    <location>
        <begin position="38"/>
        <end position="80"/>
    </location>
</feature>
<name>A0A6A5Z710_9PLEO</name>
<gene>
    <name evidence="2" type="ORF">BDV96DRAFT_599640</name>
</gene>
<organism evidence="2 3">
    <name type="scientific">Lophiotrema nucula</name>
    <dbReference type="NCBI Taxonomy" id="690887"/>
    <lineage>
        <taxon>Eukaryota</taxon>
        <taxon>Fungi</taxon>
        <taxon>Dikarya</taxon>
        <taxon>Ascomycota</taxon>
        <taxon>Pezizomycotina</taxon>
        <taxon>Dothideomycetes</taxon>
        <taxon>Pleosporomycetidae</taxon>
        <taxon>Pleosporales</taxon>
        <taxon>Lophiotremataceae</taxon>
        <taxon>Lophiotrema</taxon>
    </lineage>
</organism>
<protein>
    <submittedName>
        <fullName evidence="2">Uncharacterized protein</fullName>
    </submittedName>
</protein>
<evidence type="ECO:0000313" key="2">
    <source>
        <dbReference type="EMBL" id="KAF2115279.1"/>
    </source>
</evidence>
<keyword evidence="3" id="KW-1185">Reference proteome</keyword>
<dbReference type="Proteomes" id="UP000799770">
    <property type="component" value="Unassembled WGS sequence"/>
</dbReference>